<gene>
    <name evidence="2" type="ORF">CMC5_027710</name>
</gene>
<accession>A0A0K1ECQ9</accession>
<evidence type="ECO:0000256" key="1">
    <source>
        <dbReference type="SAM" id="Phobius"/>
    </source>
</evidence>
<dbReference type="AlphaFoldDB" id="A0A0K1ECQ9"/>
<feature type="transmembrane region" description="Helical" evidence="1">
    <location>
        <begin position="358"/>
        <end position="378"/>
    </location>
</feature>
<keyword evidence="1" id="KW-0472">Membrane</keyword>
<dbReference type="KEGG" id="ccro:CMC5_027710"/>
<evidence type="ECO:0000313" key="3">
    <source>
        <dbReference type="Proteomes" id="UP000067626"/>
    </source>
</evidence>
<dbReference type="EMBL" id="CP012159">
    <property type="protein sequence ID" value="AKT38624.1"/>
    <property type="molecule type" value="Genomic_DNA"/>
</dbReference>
<evidence type="ECO:0000313" key="2">
    <source>
        <dbReference type="EMBL" id="AKT38624.1"/>
    </source>
</evidence>
<protein>
    <submittedName>
        <fullName evidence="2">Uncharacterized protein</fullName>
    </submittedName>
</protein>
<organism evidence="2 3">
    <name type="scientific">Chondromyces crocatus</name>
    <dbReference type="NCBI Taxonomy" id="52"/>
    <lineage>
        <taxon>Bacteria</taxon>
        <taxon>Pseudomonadati</taxon>
        <taxon>Myxococcota</taxon>
        <taxon>Polyangia</taxon>
        <taxon>Polyangiales</taxon>
        <taxon>Polyangiaceae</taxon>
        <taxon>Chondromyces</taxon>
    </lineage>
</organism>
<dbReference type="Proteomes" id="UP000067626">
    <property type="component" value="Chromosome"/>
</dbReference>
<proteinExistence type="predicted"/>
<keyword evidence="1" id="KW-0812">Transmembrane</keyword>
<sequence>MIGLPAISITLAAAVMLGPGRVRVVTGITAWGSPSPGGEVLALRLHALQRRLGIDEPAPDLPLTVTARAAGTSLGTWTGPTNQDGIVEASLPAPRGLASPLHVTIAQHERILLDAELPLSPPPALPAPPPPFAGQRSGDIHLELTLAHGALAAPFPAQLRVRALGPDQRPLPDIPIEARATGAVFPLAVDPLITSTDSNGDATIGLNPHAPLFELTITARKEPLTGTLEATLPVVPGAFWLIPLGDPPRGLRILAPAPRRHAYLSFLGPHGRHAGAIVPLVAARGGFPQGELPIDFPLPSPLWIVVASDPDERGAATLAWPIPVTTPAVPAPPIALLADGMPRVEAHEQQRAAHARRLGLLILVVAAVTEALLTLALARRARRHLTAHLQEASERGFSEPLPLADQRRLLGATGGIDQTLWVLVLAALTALAFTAVASLATFR</sequence>
<keyword evidence="1" id="KW-1133">Transmembrane helix</keyword>
<reference evidence="2 3" key="1">
    <citation type="submission" date="2015-07" db="EMBL/GenBank/DDBJ databases">
        <title>Genome analysis of myxobacterium Chondromyces crocatus Cm c5 reveals a high potential for natural compound synthesis and the genetic basis for the loss of fruiting body formation.</title>
        <authorList>
            <person name="Zaburannyi N."/>
            <person name="Bunk B."/>
            <person name="Maier J."/>
            <person name="Overmann J."/>
            <person name="Mueller R."/>
        </authorList>
    </citation>
    <scope>NUCLEOTIDE SEQUENCE [LARGE SCALE GENOMIC DNA]</scope>
    <source>
        <strain evidence="2 3">Cm c5</strain>
    </source>
</reference>
<keyword evidence="3" id="KW-1185">Reference proteome</keyword>
<feature type="transmembrane region" description="Helical" evidence="1">
    <location>
        <begin position="420"/>
        <end position="442"/>
    </location>
</feature>
<name>A0A0K1ECQ9_CHOCO</name>